<dbReference type="InterPro" id="IPR029058">
    <property type="entry name" value="AB_hydrolase_fold"/>
</dbReference>
<reference evidence="2 3" key="1">
    <citation type="submission" date="2022-12" db="EMBL/GenBank/DDBJ databases">
        <title>Draft genome sequence of Paenibacillus sp. dW9.</title>
        <authorList>
            <person name="Choi E.-W."/>
            <person name="Kim D.-U."/>
        </authorList>
    </citation>
    <scope>NUCLEOTIDE SEQUENCE [LARGE SCALE GENOMIC DNA]</scope>
    <source>
        <strain evidence="3">dW9</strain>
    </source>
</reference>
<dbReference type="Proteomes" id="UP001527882">
    <property type="component" value="Unassembled WGS sequence"/>
</dbReference>
<organism evidence="2 3">
    <name type="scientific">Paenibacillus gyeongsangnamensis</name>
    <dbReference type="NCBI Taxonomy" id="3388067"/>
    <lineage>
        <taxon>Bacteria</taxon>
        <taxon>Bacillati</taxon>
        <taxon>Bacillota</taxon>
        <taxon>Bacilli</taxon>
        <taxon>Bacillales</taxon>
        <taxon>Paenibacillaceae</taxon>
        <taxon>Paenibacillus</taxon>
    </lineage>
</organism>
<keyword evidence="3" id="KW-1185">Reference proteome</keyword>
<keyword evidence="2" id="KW-0378">Hydrolase</keyword>
<comment type="caution">
    <text evidence="2">The sequence shown here is derived from an EMBL/GenBank/DDBJ whole genome shotgun (WGS) entry which is preliminary data.</text>
</comment>
<proteinExistence type="predicted"/>
<dbReference type="PANTHER" id="PTHR40111:SF1">
    <property type="entry name" value="CEPHALOSPORIN-C DEACETYLASE"/>
    <property type="match status" value="1"/>
</dbReference>
<dbReference type="EMBL" id="JAQAGZ010000032">
    <property type="protein sequence ID" value="MCZ8517151.1"/>
    <property type="molecule type" value="Genomic_DNA"/>
</dbReference>
<feature type="domain" description="Acetyl xylan esterase" evidence="1">
    <location>
        <begin position="13"/>
        <end position="317"/>
    </location>
</feature>
<dbReference type="InterPro" id="IPR039069">
    <property type="entry name" value="CE7"/>
</dbReference>
<dbReference type="Pfam" id="PF05448">
    <property type="entry name" value="AXE1"/>
    <property type="match status" value="1"/>
</dbReference>
<protein>
    <submittedName>
        <fullName evidence="2">Alpha/beta fold hydrolase</fullName>
    </submittedName>
</protein>
<dbReference type="Gene3D" id="3.40.50.1820">
    <property type="entry name" value="alpha/beta hydrolase"/>
    <property type="match status" value="1"/>
</dbReference>
<evidence type="ECO:0000313" key="3">
    <source>
        <dbReference type="Proteomes" id="UP001527882"/>
    </source>
</evidence>
<dbReference type="InterPro" id="IPR008391">
    <property type="entry name" value="AXE1_dom"/>
</dbReference>
<name>A0ABT4QJV4_9BACL</name>
<evidence type="ECO:0000259" key="1">
    <source>
        <dbReference type="Pfam" id="PF05448"/>
    </source>
</evidence>
<dbReference type="PANTHER" id="PTHR40111">
    <property type="entry name" value="CEPHALOSPORIN-C DEACETYLASE"/>
    <property type="match status" value="1"/>
</dbReference>
<dbReference type="GO" id="GO:0016787">
    <property type="term" value="F:hydrolase activity"/>
    <property type="evidence" value="ECO:0007669"/>
    <property type="project" value="UniProtKB-KW"/>
</dbReference>
<evidence type="ECO:0000313" key="2">
    <source>
        <dbReference type="EMBL" id="MCZ8517151.1"/>
    </source>
</evidence>
<dbReference type="SUPFAM" id="SSF53474">
    <property type="entry name" value="alpha/beta-Hydrolases"/>
    <property type="match status" value="1"/>
</dbReference>
<gene>
    <name evidence="2" type="ORF">O9H85_33330</name>
</gene>
<dbReference type="RefSeq" id="WP_269885683.1">
    <property type="nucleotide sequence ID" value="NZ_JAQAGZ010000032.1"/>
</dbReference>
<accession>A0ABT4QJV4</accession>
<sequence length="322" mass="35375">MPESYANAIEKRIQELYHYMPPRTAKSDLSAFWERNLRSIESKPLNAKREAAVTPLAAVTAYRVTYEGFDATPIHGWFLLPKHGGAEPRPCIVKFHGYTGGSEYPEQHAQWLLMGYAVFAVDIRGQGGETGNLLPQTFGMTKGWITQGILDREACYYNAITADALKALAWAREQPEVDSSRIAVVGSSQGGGLALMTAALSDIPSAAIAHIPNMCHMDYGLLHSTGSLTEAAAFVAKFPDRLERVLETLSYFDLINLADRISIPVHVSVGLKDTVCLPETVFAACNRIAAPKIIEVHPFSGHEVGTYQNRQGLLFLQEWLLG</sequence>